<protein>
    <submittedName>
        <fullName evidence="4">INO80 complex subunit D-like</fullName>
    </submittedName>
</protein>
<dbReference type="GO" id="GO:0044545">
    <property type="term" value="C:NSL complex"/>
    <property type="evidence" value="ECO:0007669"/>
    <property type="project" value="TreeGrafter"/>
</dbReference>
<dbReference type="InterPro" id="IPR026316">
    <property type="entry name" value="NSL2"/>
</dbReference>
<dbReference type="PANTHER" id="PTHR13453">
    <property type="entry name" value="KAT8 REGULATORY NSL COMPLEX SUBUNIT 2"/>
    <property type="match status" value="1"/>
</dbReference>
<comment type="subcellular location">
    <subcellularLocation>
        <location evidence="1">Nucleus</location>
    </subcellularLocation>
</comment>
<sequence length="260" mass="29882">MAESNAPSSPQQHMTIDGFDQDLALAKSEFLTREEVLRRRSRRLKQLARCYKDHYWALMEQVKSKHREYYWTYGKSPFMEDQKKNNNELSDCSVVTGDNTNYDHHNGDDIVRCNFNGCKSKAMALTRYCHTHILSDSKQKLYKQCNWVHRRTSSDRSATIPKDQDSILCCSSPAGPTYCPKTVLRATIPPLCPAHLTGAERCLLRQLKRTGLNITTTRKLAPKFHVLVAEYVHQIQLKRRASGKPTVVKMETEEGTRSEC</sequence>
<keyword evidence="5" id="KW-1185">Reference proteome</keyword>
<evidence type="ECO:0000313" key="5">
    <source>
        <dbReference type="Proteomes" id="UP001163823"/>
    </source>
</evidence>
<dbReference type="EMBL" id="JARAOO010000003">
    <property type="protein sequence ID" value="KAJ7976336.1"/>
    <property type="molecule type" value="Genomic_DNA"/>
</dbReference>
<evidence type="ECO:0000256" key="1">
    <source>
        <dbReference type="ARBA" id="ARBA00004123"/>
    </source>
</evidence>
<evidence type="ECO:0000256" key="2">
    <source>
        <dbReference type="ARBA" id="ARBA00023242"/>
    </source>
</evidence>
<accession>A0AAD7Q8E3</accession>
<name>A0AAD7Q8E3_QUISA</name>
<dbReference type="PANTHER" id="PTHR13453:SF7">
    <property type="entry name" value="KAT8 REGULATORY NSL COMPLEX SUBUNIT 2"/>
    <property type="match status" value="1"/>
</dbReference>
<dbReference type="AlphaFoldDB" id="A0AAD7Q8E3"/>
<evidence type="ECO:0000259" key="3">
    <source>
        <dbReference type="Pfam" id="PF13891"/>
    </source>
</evidence>
<dbReference type="GO" id="GO:0005634">
    <property type="term" value="C:nucleus"/>
    <property type="evidence" value="ECO:0007669"/>
    <property type="project" value="UniProtKB-SubCell"/>
</dbReference>
<evidence type="ECO:0000313" key="4">
    <source>
        <dbReference type="EMBL" id="KAJ7976336.1"/>
    </source>
</evidence>
<organism evidence="4 5">
    <name type="scientific">Quillaja saponaria</name>
    <name type="common">Soap bark tree</name>
    <dbReference type="NCBI Taxonomy" id="32244"/>
    <lineage>
        <taxon>Eukaryota</taxon>
        <taxon>Viridiplantae</taxon>
        <taxon>Streptophyta</taxon>
        <taxon>Embryophyta</taxon>
        <taxon>Tracheophyta</taxon>
        <taxon>Spermatophyta</taxon>
        <taxon>Magnoliopsida</taxon>
        <taxon>eudicotyledons</taxon>
        <taxon>Gunneridae</taxon>
        <taxon>Pentapetalae</taxon>
        <taxon>rosids</taxon>
        <taxon>fabids</taxon>
        <taxon>Fabales</taxon>
        <taxon>Quillajaceae</taxon>
        <taxon>Quillaja</taxon>
    </lineage>
</organism>
<dbReference type="Pfam" id="PF13891">
    <property type="entry name" value="zf-C3HC3H_KANSL2"/>
    <property type="match status" value="1"/>
</dbReference>
<feature type="domain" description="KANL2-like probable zinc-finger" evidence="3">
    <location>
        <begin position="113"/>
        <end position="170"/>
    </location>
</feature>
<comment type="caution">
    <text evidence="4">The sequence shown here is derived from an EMBL/GenBank/DDBJ whole genome shotgun (WGS) entry which is preliminary data.</text>
</comment>
<dbReference type="Proteomes" id="UP001163823">
    <property type="component" value="Chromosome 3"/>
</dbReference>
<reference evidence="4" key="1">
    <citation type="journal article" date="2023" name="Science">
        <title>Elucidation of the pathway for biosynthesis of saponin adjuvants from the soapbark tree.</title>
        <authorList>
            <person name="Reed J."/>
            <person name="Orme A."/>
            <person name="El-Demerdash A."/>
            <person name="Owen C."/>
            <person name="Martin L.B.B."/>
            <person name="Misra R.C."/>
            <person name="Kikuchi S."/>
            <person name="Rejzek M."/>
            <person name="Martin A.C."/>
            <person name="Harkess A."/>
            <person name="Leebens-Mack J."/>
            <person name="Louveau T."/>
            <person name="Stephenson M.J."/>
            <person name="Osbourn A."/>
        </authorList>
    </citation>
    <scope>NUCLEOTIDE SEQUENCE</scope>
    <source>
        <strain evidence="4">S10</strain>
    </source>
</reference>
<dbReference type="KEGG" id="qsa:O6P43_006132"/>
<proteinExistence type="predicted"/>
<gene>
    <name evidence="4" type="ORF">O6P43_006132</name>
</gene>
<keyword evidence="2" id="KW-0539">Nucleus</keyword>
<dbReference type="InterPro" id="IPR025927">
    <property type="entry name" value="Znf_KANL2-like"/>
</dbReference>